<evidence type="ECO:0000313" key="1">
    <source>
        <dbReference type="EMBL" id="RJF96517.1"/>
    </source>
</evidence>
<gene>
    <name evidence="1" type="ORF">D3870_18885</name>
</gene>
<name>A0A418WV17_9BURK</name>
<dbReference type="Gene3D" id="3.30.300.20">
    <property type="match status" value="1"/>
</dbReference>
<dbReference type="PANTHER" id="PTHR35368:SF1">
    <property type="entry name" value="HYDROPEROXIDE REDUCTASE"/>
    <property type="match status" value="1"/>
</dbReference>
<dbReference type="OrthoDB" id="8850403at2"/>
<dbReference type="InterPro" id="IPR036102">
    <property type="entry name" value="OsmC/Ohrsf"/>
</dbReference>
<organism evidence="1 2">
    <name type="scientific">Noviherbaspirillum cavernae</name>
    <dbReference type="NCBI Taxonomy" id="2320862"/>
    <lineage>
        <taxon>Bacteria</taxon>
        <taxon>Pseudomonadati</taxon>
        <taxon>Pseudomonadota</taxon>
        <taxon>Betaproteobacteria</taxon>
        <taxon>Burkholderiales</taxon>
        <taxon>Oxalobacteraceae</taxon>
        <taxon>Noviherbaspirillum</taxon>
    </lineage>
</organism>
<protein>
    <submittedName>
        <fullName evidence="1">OsmC family peroxiredoxin</fullName>
    </submittedName>
</protein>
<dbReference type="AlphaFoldDB" id="A0A418WV17"/>
<sequence length="171" mass="17669">MAIAQIQQSIESVIKFYSEHPEKALSTDKAAVAVIQEGLRCKAEGPNGEVLVSDMPKGIGGGGAAPTPGWLLRAALANCDATVIAMRAAQLGVALTRLEVTVDSDSDDRGLLGVGDIAPAGPLSIRVHVLVAADGASPELLRQIVDWAESHSPVGDALRRAIPCSTEVEVA</sequence>
<dbReference type="InterPro" id="IPR052924">
    <property type="entry name" value="OsmC/Ohr_hydroprdx_reductase"/>
</dbReference>
<keyword evidence="2" id="KW-1185">Reference proteome</keyword>
<proteinExistence type="predicted"/>
<dbReference type="InterPro" id="IPR015946">
    <property type="entry name" value="KH_dom-like_a/b"/>
</dbReference>
<dbReference type="Pfam" id="PF02566">
    <property type="entry name" value="OsmC"/>
    <property type="match status" value="1"/>
</dbReference>
<accession>A0A418WV17</accession>
<reference evidence="1 2" key="1">
    <citation type="submission" date="2018-09" db="EMBL/GenBank/DDBJ databases">
        <authorList>
            <person name="Zhu H."/>
        </authorList>
    </citation>
    <scope>NUCLEOTIDE SEQUENCE [LARGE SCALE GENOMIC DNA]</scope>
    <source>
        <strain evidence="1 2">K2R10-39</strain>
    </source>
</reference>
<dbReference type="PANTHER" id="PTHR35368">
    <property type="entry name" value="HYDROPEROXIDE REDUCTASE"/>
    <property type="match status" value="1"/>
</dbReference>
<dbReference type="Proteomes" id="UP000285190">
    <property type="component" value="Unassembled WGS sequence"/>
</dbReference>
<dbReference type="RefSeq" id="WP_119742478.1">
    <property type="nucleotide sequence ID" value="NZ_QYUN01000003.1"/>
</dbReference>
<evidence type="ECO:0000313" key="2">
    <source>
        <dbReference type="Proteomes" id="UP000285190"/>
    </source>
</evidence>
<dbReference type="InterPro" id="IPR003718">
    <property type="entry name" value="OsmC/Ohr_fam"/>
</dbReference>
<dbReference type="SUPFAM" id="SSF82784">
    <property type="entry name" value="OsmC-like"/>
    <property type="match status" value="1"/>
</dbReference>
<dbReference type="EMBL" id="QYUN01000003">
    <property type="protein sequence ID" value="RJF96517.1"/>
    <property type="molecule type" value="Genomic_DNA"/>
</dbReference>
<comment type="caution">
    <text evidence="1">The sequence shown here is derived from an EMBL/GenBank/DDBJ whole genome shotgun (WGS) entry which is preliminary data.</text>
</comment>